<dbReference type="EMBL" id="RYZI01000136">
    <property type="protein sequence ID" value="RWA09861.1"/>
    <property type="molecule type" value="Genomic_DNA"/>
</dbReference>
<evidence type="ECO:0000256" key="2">
    <source>
        <dbReference type="SAM" id="Phobius"/>
    </source>
</evidence>
<organism evidence="3 4">
    <name type="scientific">Xylaria grammica</name>
    <dbReference type="NCBI Taxonomy" id="363999"/>
    <lineage>
        <taxon>Eukaryota</taxon>
        <taxon>Fungi</taxon>
        <taxon>Dikarya</taxon>
        <taxon>Ascomycota</taxon>
        <taxon>Pezizomycotina</taxon>
        <taxon>Sordariomycetes</taxon>
        <taxon>Xylariomycetidae</taxon>
        <taxon>Xylariales</taxon>
        <taxon>Xylariaceae</taxon>
        <taxon>Xylaria</taxon>
    </lineage>
</organism>
<feature type="compositionally biased region" description="Polar residues" evidence="1">
    <location>
        <begin position="384"/>
        <end position="397"/>
    </location>
</feature>
<reference evidence="3 4" key="1">
    <citation type="submission" date="2018-12" db="EMBL/GenBank/DDBJ databases">
        <title>Draft genome sequence of Xylaria grammica IHI A82.</title>
        <authorList>
            <person name="Buettner E."/>
            <person name="Kellner H."/>
        </authorList>
    </citation>
    <scope>NUCLEOTIDE SEQUENCE [LARGE SCALE GENOMIC DNA]</scope>
    <source>
        <strain evidence="3 4">IHI A82</strain>
    </source>
</reference>
<feature type="compositionally biased region" description="Polar residues" evidence="1">
    <location>
        <begin position="405"/>
        <end position="414"/>
    </location>
</feature>
<feature type="transmembrane region" description="Helical" evidence="2">
    <location>
        <begin position="123"/>
        <end position="146"/>
    </location>
</feature>
<protein>
    <submittedName>
        <fullName evidence="3">Uncharacterized protein</fullName>
    </submittedName>
</protein>
<keyword evidence="4" id="KW-1185">Reference proteome</keyword>
<feature type="region of interest" description="Disordered" evidence="1">
    <location>
        <begin position="186"/>
        <end position="339"/>
    </location>
</feature>
<comment type="caution">
    <text evidence="3">The sequence shown here is derived from an EMBL/GenBank/DDBJ whole genome shotgun (WGS) entry which is preliminary data.</text>
</comment>
<sequence length="453" mass="48819">MGFFLAFPAVLGLAAALATVAILTLEIIITCGLWSTLSPARIVALIAFVAEAIELGLLVIKLIKYLRGVNGYYSKDTWGVWFASDLIVSVLASVVSVALLVLIGKAEDLPKAISNIPLTNVVVGSSIALGFAFAGQLLFVVVYFVLNRLPDSEQALSLHTNEEGRMSPQPQMRVKSVPYDRTKPALSQARLSEQGSSEYLSRPGTSSGRSAETVTSISGSLSGVVRPMGSKTKLLSNGSRPGRRPGSLDSNTYRDRVSVAEDGFDSWDTSSVDPHNRQMVLETSSPIRTRFLETIPASPTTSRSPSPGCPLDLEPPKRGRRERSYSPGPRAQQDRNPTLSDTELHIHPLFRSDSPGPPPAVTPGTVVIAAPNAGQFITGLSVNRMRSGSLPSPLSRQGSRESFRKVSSTNNDRLQPQDVAAGERKMTPPIPEWVLNAGSKSSLTEYQSKRQNR</sequence>
<feature type="transmembrane region" description="Helical" evidence="2">
    <location>
        <begin position="78"/>
        <end position="103"/>
    </location>
</feature>
<feature type="transmembrane region" description="Helical" evidence="2">
    <location>
        <begin position="42"/>
        <end position="66"/>
    </location>
</feature>
<name>A0A439D637_9PEZI</name>
<feature type="compositionally biased region" description="Low complexity" evidence="1">
    <location>
        <begin position="294"/>
        <end position="306"/>
    </location>
</feature>
<dbReference type="AlphaFoldDB" id="A0A439D637"/>
<keyword evidence="2" id="KW-0472">Membrane</keyword>
<evidence type="ECO:0000313" key="3">
    <source>
        <dbReference type="EMBL" id="RWA09861.1"/>
    </source>
</evidence>
<feature type="region of interest" description="Disordered" evidence="1">
    <location>
        <begin position="384"/>
        <end position="453"/>
    </location>
</feature>
<evidence type="ECO:0000313" key="4">
    <source>
        <dbReference type="Proteomes" id="UP000286045"/>
    </source>
</evidence>
<proteinExistence type="predicted"/>
<accession>A0A439D637</accession>
<keyword evidence="2" id="KW-1133">Transmembrane helix</keyword>
<gene>
    <name evidence="3" type="ORF">EKO27_g5226</name>
</gene>
<feature type="compositionally biased region" description="Polar residues" evidence="1">
    <location>
        <begin position="189"/>
        <end position="221"/>
    </location>
</feature>
<keyword evidence="2" id="KW-0812">Transmembrane</keyword>
<evidence type="ECO:0000256" key="1">
    <source>
        <dbReference type="SAM" id="MobiDB-lite"/>
    </source>
</evidence>
<dbReference type="Proteomes" id="UP000286045">
    <property type="component" value="Unassembled WGS sequence"/>
</dbReference>
<dbReference type="STRING" id="363999.A0A439D637"/>